<dbReference type="CDD" id="cd18793">
    <property type="entry name" value="SF2_C_SNF"/>
    <property type="match status" value="1"/>
</dbReference>
<keyword evidence="10" id="KW-0175">Coiled coil</keyword>
<dbReference type="RefSeq" id="WP_284218811.1">
    <property type="nucleotide sequence ID" value="NZ_BSOT01000009.1"/>
</dbReference>
<comment type="subunit">
    <text evidence="9">Interacts with the RNAP. Has a higher affinity for the core RNAP than for the holoenzyme. Its ATPase activity is stimulated by binding to RNAP.</text>
</comment>
<dbReference type="InterPro" id="IPR049730">
    <property type="entry name" value="SNF2/RAD54-like_C"/>
</dbReference>
<evidence type="ECO:0000256" key="6">
    <source>
        <dbReference type="ARBA" id="ARBA00023125"/>
    </source>
</evidence>
<dbReference type="Pfam" id="PF00176">
    <property type="entry name" value="SNF2-rel_dom"/>
    <property type="match status" value="1"/>
</dbReference>
<dbReference type="AlphaFoldDB" id="A0AA37T5D2"/>
<dbReference type="GO" id="GO:0004386">
    <property type="term" value="F:helicase activity"/>
    <property type="evidence" value="ECO:0007669"/>
    <property type="project" value="UniProtKB-UniRule"/>
</dbReference>
<dbReference type="Pfam" id="PF18337">
    <property type="entry name" value="Tudor_RapA"/>
    <property type="match status" value="1"/>
</dbReference>
<keyword evidence="6 9" id="KW-0238">DNA-binding</keyword>
<dbReference type="InterPro" id="IPR040765">
    <property type="entry name" value="Tudor_1_RapA"/>
</dbReference>
<comment type="function">
    <text evidence="9">Transcription regulator that activates transcription by stimulating RNA polymerase (RNAP) recycling in case of stress conditions such as supercoiled DNA or high salt concentrations. Probably acts by releasing the RNAP, when it is trapped or immobilized on tightly supercoiled DNA. Does not activate transcription on linear DNA. Probably not involved in DNA repair.</text>
</comment>
<dbReference type="InterPro" id="IPR022737">
    <property type="entry name" value="RapA_C"/>
</dbReference>
<evidence type="ECO:0000256" key="2">
    <source>
        <dbReference type="ARBA" id="ARBA00022801"/>
    </source>
</evidence>
<dbReference type="GO" id="GO:0005524">
    <property type="term" value="F:ATP binding"/>
    <property type="evidence" value="ECO:0007669"/>
    <property type="project" value="UniProtKB-UniRule"/>
</dbReference>
<dbReference type="Gene3D" id="3.40.50.10810">
    <property type="entry name" value="Tandem AAA-ATPase domain"/>
    <property type="match status" value="1"/>
</dbReference>
<feature type="domain" description="Helicase C-terminal" evidence="12">
    <location>
        <begin position="469"/>
        <end position="623"/>
    </location>
</feature>
<dbReference type="SMART" id="SM00487">
    <property type="entry name" value="DEXDc"/>
    <property type="match status" value="1"/>
</dbReference>
<dbReference type="InterPro" id="IPR000330">
    <property type="entry name" value="SNF2_N"/>
</dbReference>
<dbReference type="PROSITE" id="PS51194">
    <property type="entry name" value="HELICASE_CTER"/>
    <property type="match status" value="1"/>
</dbReference>
<keyword evidence="4 9" id="KW-0067">ATP-binding</keyword>
<dbReference type="Pfam" id="PF00271">
    <property type="entry name" value="Helicase_C"/>
    <property type="match status" value="1"/>
</dbReference>
<dbReference type="PROSITE" id="PS51192">
    <property type="entry name" value="HELICASE_ATP_BIND_1"/>
    <property type="match status" value="1"/>
</dbReference>
<dbReference type="SUPFAM" id="SSF52540">
    <property type="entry name" value="P-loop containing nucleoside triphosphate hydrolases"/>
    <property type="match status" value="2"/>
</dbReference>
<keyword evidence="2 9" id="KW-0378">Hydrolase</keyword>
<keyword evidence="7 9" id="KW-0010">Activator</keyword>
<dbReference type="InterPro" id="IPR040766">
    <property type="entry name" value="Tudor_2_RapA"/>
</dbReference>
<keyword evidence="3 9" id="KW-0347">Helicase</keyword>
<proteinExistence type="inferred from homology"/>
<dbReference type="InterPro" id="IPR027417">
    <property type="entry name" value="P-loop_NTPase"/>
</dbReference>
<evidence type="ECO:0000313" key="13">
    <source>
        <dbReference type="EMBL" id="GLR72398.1"/>
    </source>
</evidence>
<dbReference type="Gene3D" id="6.10.140.2230">
    <property type="match status" value="1"/>
</dbReference>
<evidence type="ECO:0000259" key="11">
    <source>
        <dbReference type="PROSITE" id="PS51192"/>
    </source>
</evidence>
<evidence type="ECO:0000256" key="4">
    <source>
        <dbReference type="ARBA" id="ARBA00022840"/>
    </source>
</evidence>
<keyword evidence="5 9" id="KW-0805">Transcription regulation</keyword>
<evidence type="ECO:0000256" key="7">
    <source>
        <dbReference type="ARBA" id="ARBA00023159"/>
    </source>
</evidence>
<dbReference type="HAMAP" id="MF_01821">
    <property type="entry name" value="Helicase_RapA"/>
    <property type="match status" value="1"/>
</dbReference>
<dbReference type="EC" id="3.6.4.-" evidence="9"/>
<dbReference type="Gene3D" id="2.30.30.140">
    <property type="match status" value="1"/>
</dbReference>
<dbReference type="Pfam" id="PF12137">
    <property type="entry name" value="RapA_C"/>
    <property type="match status" value="1"/>
</dbReference>
<feature type="coiled-coil region" evidence="10">
    <location>
        <begin position="639"/>
        <end position="666"/>
    </location>
</feature>
<keyword evidence="14" id="KW-1185">Reference proteome</keyword>
<dbReference type="Gene3D" id="3.30.360.80">
    <property type="match status" value="1"/>
</dbReference>
<accession>A0AA37T5D2</accession>
<feature type="domain" description="Helicase ATP-binding" evidence="11">
    <location>
        <begin position="167"/>
        <end position="336"/>
    </location>
</feature>
<dbReference type="InterPro" id="IPR001650">
    <property type="entry name" value="Helicase_C-like"/>
</dbReference>
<dbReference type="Proteomes" id="UP001156601">
    <property type="component" value="Unassembled WGS sequence"/>
</dbReference>
<dbReference type="InterPro" id="IPR014001">
    <property type="entry name" value="Helicase_ATP-bd"/>
</dbReference>
<name>A0AA37T5D2_9ALTE</name>
<comment type="caution">
    <text evidence="13">The sequence shown here is derived from an EMBL/GenBank/DDBJ whole genome shotgun (WGS) entry which is preliminary data.</text>
</comment>
<dbReference type="GO" id="GO:0003677">
    <property type="term" value="F:DNA binding"/>
    <property type="evidence" value="ECO:0007669"/>
    <property type="project" value="UniProtKB-KW"/>
</dbReference>
<dbReference type="InterPro" id="IPR057342">
    <property type="entry name" value="DEXDc_RapA"/>
</dbReference>
<evidence type="ECO:0000256" key="8">
    <source>
        <dbReference type="ARBA" id="ARBA00023163"/>
    </source>
</evidence>
<dbReference type="GO" id="GO:0016817">
    <property type="term" value="F:hydrolase activity, acting on acid anhydrides"/>
    <property type="evidence" value="ECO:0007669"/>
    <property type="project" value="InterPro"/>
</dbReference>
<dbReference type="Gene3D" id="2.30.30.930">
    <property type="match status" value="1"/>
</dbReference>
<gene>
    <name evidence="9 13" type="primary">rapA</name>
    <name evidence="13" type="ORF">GCM10007852_33060</name>
</gene>
<feature type="binding site" evidence="9">
    <location>
        <begin position="180"/>
        <end position="187"/>
    </location>
    <ligand>
        <name>ATP</name>
        <dbReference type="ChEBI" id="CHEBI:30616"/>
    </ligand>
</feature>
<dbReference type="Pfam" id="PF18339">
    <property type="entry name" value="Tudor_1_RapA"/>
    <property type="match status" value="1"/>
</dbReference>
<dbReference type="PANTHER" id="PTHR45766:SF6">
    <property type="entry name" value="SWI_SNF-RELATED MATRIX-ASSOCIATED ACTIN-DEPENDENT REGULATOR OF CHROMATIN SUBFAMILY A-LIKE PROTEIN 1"/>
    <property type="match status" value="1"/>
</dbReference>
<dbReference type="InterPro" id="IPR023949">
    <property type="entry name" value="Helicase_RapA"/>
</dbReference>
<dbReference type="Gene3D" id="6.10.140.1500">
    <property type="match status" value="1"/>
</dbReference>
<organism evidence="13 14">
    <name type="scientific">Agaribacter marinus</name>
    <dbReference type="NCBI Taxonomy" id="1431249"/>
    <lineage>
        <taxon>Bacteria</taxon>
        <taxon>Pseudomonadati</taxon>
        <taxon>Pseudomonadota</taxon>
        <taxon>Gammaproteobacteria</taxon>
        <taxon>Alteromonadales</taxon>
        <taxon>Alteromonadaceae</taxon>
        <taxon>Agaribacter</taxon>
    </lineage>
</organism>
<sequence length="940" mass="106336">MSQQIEYAVGQRWLSNSEVDLGLGVVMAEDIRSVSVLFPAANEERNYAKKQNALARLILSEGEVATHVDGWSIVVETVVEQEGLYTYSGERQDSKENASIVEVALDHHVKVHQPEKRLFLGQLDDPKWFDSRLACWQKQYEFASSDVIGLIGARVELIPHQIHIAHEVGKRYAPRVLLADEVGLGKTIEAALIIHQQLLSGRAKRVLICVPSPLVHQWLVEMLRRVNLRFSVFDEERIEAVKESGENPFSQEQLILCSQSFIENEEVLHQAITVDWDMLVVDEAHHLKWTPEAPSNAYTAIEKLSDIAVSVLLLTATPDQLGHESHFARLRLLDPARFHSYENFVDEEDKYAELAQAVTPLLEDEALTEADIALLNKVTSDINIDALDNNEERKKLVSELIDQHGTGRLLFRNRRASISGFPTRIAHSCPLKLPKEYALLRDPTDDIATQLHPERCAILDDKWPIFDTRIQWLIDFLEKLNGEKVLLICAFASTALQLSEYLRAKTSVRHTVFHEGMSIVERDKAAHFFATSEQGAQIMLCSEIGSEGRNFQFCRHLVLFDLPLNPDLLEQRIGRLDRIGQMNDVNIYLPYFEDHPQAVLFNWYHYGLNAFTATCPVGSDVYEALHTDLHAALQCPEDIENWQDLVEQANELTKTLKQNIEQGRDRLLELNSSGGEKVDDVIDRIIGAENPVNMLKFMSRLLDSLGVIQEEKDDQVFILRQGESMLFPVPGLSEEGTEVTYKRSVATQLEHVHYLSGDSEIVTHCIDTVLTDVIGKSSVCFVNQPEAAVGAFWLEIVCVLAPVTDAKWQLYRYLPATPIRLCVNAKYDIEDTEFDAIFKVKPKMAQQLITALSDQLKVGVEKGLALADESLRELRENALANMQNTIENEAQRLSKLQVTNPSIRDEEIAFLVEQKTHLSQVISDAEPYLDSLRLVINNPK</sequence>
<evidence type="ECO:0000256" key="3">
    <source>
        <dbReference type="ARBA" id="ARBA00022806"/>
    </source>
</evidence>
<protein>
    <recommendedName>
        <fullName evidence="9">RNA polymerase-associated protein RapA</fullName>
        <ecNumber evidence="9">3.6.4.-</ecNumber>
    </recommendedName>
    <alternativeName>
        <fullName evidence="9">ATP-dependent helicase HepA</fullName>
    </alternativeName>
</protein>
<dbReference type="GO" id="GO:0006355">
    <property type="term" value="P:regulation of DNA-templated transcription"/>
    <property type="evidence" value="ECO:0007669"/>
    <property type="project" value="UniProtKB-UniRule"/>
</dbReference>
<dbReference type="SMART" id="SM00490">
    <property type="entry name" value="HELICc"/>
    <property type="match status" value="1"/>
</dbReference>
<dbReference type="PANTHER" id="PTHR45766">
    <property type="entry name" value="DNA ANNEALING HELICASE AND ENDONUCLEASE ZRANB3 FAMILY MEMBER"/>
    <property type="match status" value="1"/>
</dbReference>
<dbReference type="CDD" id="cd18011">
    <property type="entry name" value="DEXDc_RapA"/>
    <property type="match status" value="1"/>
</dbReference>
<keyword evidence="1 9" id="KW-0547">Nucleotide-binding</keyword>
<evidence type="ECO:0000256" key="5">
    <source>
        <dbReference type="ARBA" id="ARBA00023015"/>
    </source>
</evidence>
<dbReference type="EMBL" id="BSOT01000009">
    <property type="protein sequence ID" value="GLR72398.1"/>
    <property type="molecule type" value="Genomic_DNA"/>
</dbReference>
<feature type="short sequence motif" description="DEAH box" evidence="9">
    <location>
        <begin position="282"/>
        <end position="285"/>
    </location>
</feature>
<evidence type="ECO:0000256" key="10">
    <source>
        <dbReference type="SAM" id="Coils"/>
    </source>
</evidence>
<evidence type="ECO:0000256" key="1">
    <source>
        <dbReference type="ARBA" id="ARBA00022741"/>
    </source>
</evidence>
<evidence type="ECO:0000313" key="14">
    <source>
        <dbReference type="Proteomes" id="UP001156601"/>
    </source>
</evidence>
<reference evidence="13" key="2">
    <citation type="submission" date="2023-01" db="EMBL/GenBank/DDBJ databases">
        <title>Draft genome sequence of Agaribacter marinus strain NBRC 110023.</title>
        <authorList>
            <person name="Sun Q."/>
            <person name="Mori K."/>
        </authorList>
    </citation>
    <scope>NUCLEOTIDE SEQUENCE</scope>
    <source>
        <strain evidence="13">NBRC 110023</strain>
    </source>
</reference>
<dbReference type="InterPro" id="IPR038718">
    <property type="entry name" value="SNF2-like_sf"/>
</dbReference>
<dbReference type="Gene3D" id="3.40.50.300">
    <property type="entry name" value="P-loop containing nucleotide triphosphate hydrolases"/>
    <property type="match status" value="1"/>
</dbReference>
<keyword evidence="8 9" id="KW-0804">Transcription</keyword>
<evidence type="ECO:0000259" key="12">
    <source>
        <dbReference type="PROSITE" id="PS51194"/>
    </source>
</evidence>
<comment type="similarity">
    <text evidence="9">Belongs to the SNF2/RAD54 helicase family. RapA subfamily.</text>
</comment>
<reference evidence="13" key="1">
    <citation type="journal article" date="2014" name="Int. J. Syst. Evol. Microbiol.">
        <title>Complete genome sequence of Corynebacterium casei LMG S-19264T (=DSM 44701T), isolated from a smear-ripened cheese.</title>
        <authorList>
            <consortium name="US DOE Joint Genome Institute (JGI-PGF)"/>
            <person name="Walter F."/>
            <person name="Albersmeier A."/>
            <person name="Kalinowski J."/>
            <person name="Ruckert C."/>
        </authorList>
    </citation>
    <scope>NUCLEOTIDE SEQUENCE</scope>
    <source>
        <strain evidence="13">NBRC 110023</strain>
    </source>
</reference>
<evidence type="ECO:0000256" key="9">
    <source>
        <dbReference type="HAMAP-Rule" id="MF_01821"/>
    </source>
</evidence>
<dbReference type="NCBIfam" id="NF003426">
    <property type="entry name" value="PRK04914.1"/>
    <property type="match status" value="1"/>
</dbReference>